<sequence>MESEVVATYYQDQTADGVECQRHQESVSIEGVCEVNRRERVGESKLKKTEVLHQNDEQGNGVEVGHGDDFLERQEDRQQKQEYRNVVEICLTD</sequence>
<evidence type="ECO:0000313" key="1">
    <source>
        <dbReference type="EMBL" id="KAH3675250.1"/>
    </source>
</evidence>
<organism evidence="1 2">
    <name type="scientific">Ogataea polymorpha</name>
    <dbReference type="NCBI Taxonomy" id="460523"/>
    <lineage>
        <taxon>Eukaryota</taxon>
        <taxon>Fungi</taxon>
        <taxon>Dikarya</taxon>
        <taxon>Ascomycota</taxon>
        <taxon>Saccharomycotina</taxon>
        <taxon>Pichiomycetes</taxon>
        <taxon>Pichiales</taxon>
        <taxon>Pichiaceae</taxon>
        <taxon>Ogataea</taxon>
    </lineage>
</organism>
<dbReference type="Proteomes" id="UP000788993">
    <property type="component" value="Unassembled WGS sequence"/>
</dbReference>
<gene>
    <name evidence="1" type="ORF">OGATHE_001590</name>
</gene>
<dbReference type="EMBL" id="JAEUBD010000382">
    <property type="protein sequence ID" value="KAH3675250.1"/>
    <property type="molecule type" value="Genomic_DNA"/>
</dbReference>
<keyword evidence="2" id="KW-1185">Reference proteome</keyword>
<protein>
    <submittedName>
        <fullName evidence="1">Uncharacterized protein</fullName>
    </submittedName>
</protein>
<accession>A0A9P8PPE2</accession>
<reference evidence="1" key="1">
    <citation type="journal article" date="2021" name="Open Biol.">
        <title>Shared evolutionary footprints suggest mitochondrial oxidative damage underlies multiple complex I losses in fungi.</title>
        <authorList>
            <person name="Schikora-Tamarit M.A."/>
            <person name="Marcet-Houben M."/>
            <person name="Nosek J."/>
            <person name="Gabaldon T."/>
        </authorList>
    </citation>
    <scope>NUCLEOTIDE SEQUENCE</scope>
    <source>
        <strain evidence="1">NCAIM Y.01608</strain>
    </source>
</reference>
<dbReference type="AlphaFoldDB" id="A0A9P8PPE2"/>
<proteinExistence type="predicted"/>
<evidence type="ECO:0000313" key="2">
    <source>
        <dbReference type="Proteomes" id="UP000788993"/>
    </source>
</evidence>
<reference evidence="1" key="2">
    <citation type="submission" date="2021-01" db="EMBL/GenBank/DDBJ databases">
        <authorList>
            <person name="Schikora-Tamarit M.A."/>
        </authorList>
    </citation>
    <scope>NUCLEOTIDE SEQUENCE</scope>
    <source>
        <strain evidence="1">NCAIM Y.01608</strain>
    </source>
</reference>
<comment type="caution">
    <text evidence="1">The sequence shown here is derived from an EMBL/GenBank/DDBJ whole genome shotgun (WGS) entry which is preliminary data.</text>
</comment>
<name>A0A9P8PPE2_9ASCO</name>